<dbReference type="AlphaFoldDB" id="A0A1R1PHC3"/>
<feature type="domain" description="RRM Nup35-type" evidence="2">
    <location>
        <begin position="366"/>
        <end position="441"/>
    </location>
</feature>
<protein>
    <recommendedName>
        <fullName evidence="2">RRM Nup35-type domain-containing protein</fullName>
    </recommendedName>
</protein>
<feature type="compositionally biased region" description="Low complexity" evidence="1">
    <location>
        <begin position="117"/>
        <end position="131"/>
    </location>
</feature>
<evidence type="ECO:0000256" key="1">
    <source>
        <dbReference type="SAM" id="MobiDB-lite"/>
    </source>
</evidence>
<accession>A0A1R1PHC3</accession>
<name>A0A1R1PHC3_ZANCU</name>
<dbReference type="EMBL" id="LSSK01001208">
    <property type="protein sequence ID" value="OMH80376.1"/>
    <property type="molecule type" value="Genomic_DNA"/>
</dbReference>
<proteinExistence type="predicted"/>
<gene>
    <name evidence="3" type="ORF">AX774_g6188</name>
</gene>
<comment type="caution">
    <text evidence="3">The sequence shown here is derived from an EMBL/GenBank/DDBJ whole genome shotgun (WGS) entry which is preliminary data.</text>
</comment>
<dbReference type="InterPro" id="IPR007846">
    <property type="entry name" value="RRM_NUP35_dom"/>
</dbReference>
<evidence type="ECO:0000313" key="3">
    <source>
        <dbReference type="EMBL" id="OMH80376.1"/>
    </source>
</evidence>
<reference evidence="4" key="1">
    <citation type="submission" date="2017-01" db="EMBL/GenBank/DDBJ databases">
        <authorList>
            <person name="Wang Y."/>
            <person name="White M."/>
            <person name="Kvist S."/>
            <person name="Moncalvo J.-M."/>
        </authorList>
    </citation>
    <scope>NUCLEOTIDE SEQUENCE [LARGE SCALE GENOMIC DNA]</scope>
    <source>
        <strain evidence="4">COL-18-3</strain>
    </source>
</reference>
<feature type="region of interest" description="Disordered" evidence="1">
    <location>
        <begin position="113"/>
        <end position="149"/>
    </location>
</feature>
<evidence type="ECO:0000313" key="4">
    <source>
        <dbReference type="Proteomes" id="UP000188320"/>
    </source>
</evidence>
<dbReference type="Pfam" id="PF05172">
    <property type="entry name" value="RRM_Nup35"/>
    <property type="match status" value="1"/>
</dbReference>
<organism evidence="3 4">
    <name type="scientific">Zancudomyces culisetae</name>
    <name type="common">Gut fungus</name>
    <name type="synonym">Smittium culisetae</name>
    <dbReference type="NCBI Taxonomy" id="1213189"/>
    <lineage>
        <taxon>Eukaryota</taxon>
        <taxon>Fungi</taxon>
        <taxon>Fungi incertae sedis</taxon>
        <taxon>Zoopagomycota</taxon>
        <taxon>Kickxellomycotina</taxon>
        <taxon>Harpellomycetes</taxon>
        <taxon>Harpellales</taxon>
        <taxon>Legeriomycetaceae</taxon>
        <taxon>Zancudomyces</taxon>
    </lineage>
</organism>
<dbReference type="Proteomes" id="UP000188320">
    <property type="component" value="Unassembled WGS sequence"/>
</dbReference>
<keyword evidence="4" id="KW-1185">Reference proteome</keyword>
<evidence type="ECO:0000259" key="2">
    <source>
        <dbReference type="Pfam" id="PF05172"/>
    </source>
</evidence>
<sequence>MLEDSKRLVGNSVRFSDMSETSNPQFRSDFSLAPQRSFLSDTIGSKNAETPLFRPRKLDSTGFGGSGYKLVGSSGGSAGILDYRLEGKVDGQPGNLGQFRFDSIFGKGRERGMALETGTPTPTATTATTTTRGVSRWDGLGKQTGGDSGSLFGGEYQRVGGDQQTGSKAFFSQGQPVDVDARYDFSPHRLMGTKERRREQPFPNRGYEFMPNVSGDAISDKKTEIPPFLLSLAQGKVPLNTRGQNTGMKNIGLYKRKVGGDDGLGEEKDVGNDIEKIYRIGRSQLEQRRTTPSLLSYKNLRTSRRGFQFEEVPPSKTLDEDELLKTGRRSMFSEEVVTPGTKRMDALQMFDSDVLKMEPTGVVGQAVLLFGINWDMIDILIEHFGGFGKIMALLPGTSDSNWGVLVFSEKESSQKLLESVISTNGKISIDDGRIILGVSPAELNSLEISLTNYKKIRRISAAQDQALFQEKHAEKEEEDPFSFSRKHAQSRKLASKDSLFSAFRRGPDSALDGQVNDITSNGTSLERLYELSVAKDNVMQIKSDSGFLKPILNFFFK</sequence>